<dbReference type="PANTHER" id="PTHR30619:SF7">
    <property type="entry name" value="BETA-LACTAMASE DOMAIN PROTEIN"/>
    <property type="match status" value="1"/>
</dbReference>
<accession>A0A2U3KTV1</accession>
<protein>
    <submittedName>
        <fullName evidence="2">Beta-lactamase domain protein</fullName>
    </submittedName>
</protein>
<sequence length="226" mass="23785">MDNDYSAVLHVKYGSTSFLFTGDAESASENDMIASGEDLQSTVLKVGYHGSKYSTSDAFLNSVSPKYAVISVGENSYGHPSDEVLQRLAQHDVQVMRTDKDGTIVATTDGNSVDFNVTPEPISNPMTGGLAISASPSISNPAQNTIETIKVTETVDGPSPAKDAQVTIIVHYKSKDSTYTGTTGSDGSVSIPFDISRATSGYTVKVDVTATYGGVTLTTTTSFTPQ</sequence>
<dbReference type="Pfam" id="PF00753">
    <property type="entry name" value="Lactamase_B"/>
    <property type="match status" value="1"/>
</dbReference>
<dbReference type="InterPro" id="IPR001279">
    <property type="entry name" value="Metallo-B-lactamas"/>
</dbReference>
<organism evidence="2 3">
    <name type="scientific">Candidatus Desulfosporosinus infrequens</name>
    <dbReference type="NCBI Taxonomy" id="2043169"/>
    <lineage>
        <taxon>Bacteria</taxon>
        <taxon>Bacillati</taxon>
        <taxon>Bacillota</taxon>
        <taxon>Clostridia</taxon>
        <taxon>Eubacteriales</taxon>
        <taxon>Desulfitobacteriaceae</taxon>
        <taxon>Desulfosporosinus</taxon>
    </lineage>
</organism>
<dbReference type="OrthoDB" id="9761531at2"/>
<name>A0A2U3KTV1_9FIRM</name>
<dbReference type="AlphaFoldDB" id="A0A2U3KTV1"/>
<feature type="domain" description="Metallo-beta-lactamase" evidence="1">
    <location>
        <begin position="5"/>
        <end position="73"/>
    </location>
</feature>
<dbReference type="PANTHER" id="PTHR30619">
    <property type="entry name" value="DNA INTERNALIZATION/COMPETENCE PROTEIN COMEC/REC2"/>
    <property type="match status" value="1"/>
</dbReference>
<dbReference type="InterPro" id="IPR052159">
    <property type="entry name" value="Competence_DNA_uptake"/>
</dbReference>
<dbReference type="EMBL" id="OMOF01000193">
    <property type="protein sequence ID" value="SPF43088.1"/>
    <property type="molecule type" value="Genomic_DNA"/>
</dbReference>
<evidence type="ECO:0000259" key="1">
    <source>
        <dbReference type="Pfam" id="PF00753"/>
    </source>
</evidence>
<dbReference type="SUPFAM" id="SSF56281">
    <property type="entry name" value="Metallo-hydrolase/oxidoreductase"/>
    <property type="match status" value="1"/>
</dbReference>
<dbReference type="InterPro" id="IPR036866">
    <property type="entry name" value="RibonucZ/Hydroxyglut_hydro"/>
</dbReference>
<dbReference type="Proteomes" id="UP000238916">
    <property type="component" value="Unassembled WGS sequence"/>
</dbReference>
<dbReference type="Gene3D" id="3.60.15.10">
    <property type="entry name" value="Ribonuclease Z/Hydroxyacylglutathione hydrolase-like"/>
    <property type="match status" value="1"/>
</dbReference>
<evidence type="ECO:0000313" key="2">
    <source>
        <dbReference type="EMBL" id="SPF43088.1"/>
    </source>
</evidence>
<gene>
    <name evidence="2" type="ORF">SBF1_2720001</name>
</gene>
<proteinExistence type="predicted"/>
<reference evidence="3" key="1">
    <citation type="submission" date="2018-02" db="EMBL/GenBank/DDBJ databases">
        <authorList>
            <person name="Hausmann B."/>
        </authorList>
    </citation>
    <scope>NUCLEOTIDE SEQUENCE [LARGE SCALE GENOMIC DNA]</scope>
    <source>
        <strain evidence="3">Peat soil MAG SbF1</strain>
    </source>
</reference>
<evidence type="ECO:0000313" key="3">
    <source>
        <dbReference type="Proteomes" id="UP000238916"/>
    </source>
</evidence>